<accession>A0A8J4YNB4</accession>
<dbReference type="EMBL" id="JACEEZ010000550">
    <property type="protein sequence ID" value="KAG0730075.1"/>
    <property type="molecule type" value="Genomic_DNA"/>
</dbReference>
<protein>
    <submittedName>
        <fullName evidence="2">Uncharacterized protein</fullName>
    </submittedName>
</protein>
<comment type="caution">
    <text evidence="2">The sequence shown here is derived from an EMBL/GenBank/DDBJ whole genome shotgun (WGS) entry which is preliminary data.</text>
</comment>
<evidence type="ECO:0000256" key="1">
    <source>
        <dbReference type="SAM" id="MobiDB-lite"/>
    </source>
</evidence>
<organism evidence="2 3">
    <name type="scientific">Chionoecetes opilio</name>
    <name type="common">Atlantic snow crab</name>
    <name type="synonym">Cancer opilio</name>
    <dbReference type="NCBI Taxonomy" id="41210"/>
    <lineage>
        <taxon>Eukaryota</taxon>
        <taxon>Metazoa</taxon>
        <taxon>Ecdysozoa</taxon>
        <taxon>Arthropoda</taxon>
        <taxon>Crustacea</taxon>
        <taxon>Multicrustacea</taxon>
        <taxon>Malacostraca</taxon>
        <taxon>Eumalacostraca</taxon>
        <taxon>Eucarida</taxon>
        <taxon>Decapoda</taxon>
        <taxon>Pleocyemata</taxon>
        <taxon>Brachyura</taxon>
        <taxon>Eubrachyura</taxon>
        <taxon>Majoidea</taxon>
        <taxon>Majidae</taxon>
        <taxon>Chionoecetes</taxon>
    </lineage>
</organism>
<name>A0A8J4YNB4_CHIOP</name>
<keyword evidence="3" id="KW-1185">Reference proteome</keyword>
<feature type="region of interest" description="Disordered" evidence="1">
    <location>
        <begin position="1"/>
        <end position="33"/>
    </location>
</feature>
<gene>
    <name evidence="2" type="ORF">GWK47_029040</name>
</gene>
<dbReference type="AlphaFoldDB" id="A0A8J4YNB4"/>
<sequence length="153" mass="17362">MSMDDLGYSIPHKDNMIPKRKGQGGARREPLYQPWVRKRGLHICVPTGRPRPCKWERSRSARTPPSPKMPGGRNGEEGEGDGTEEEAKVEAVRQKMEMEREARPRADAGRVGEKEADVLWEEVRGMREAEQDTLIKVKRERKRPRPAGVLPAA</sequence>
<feature type="compositionally biased region" description="Basic and acidic residues" evidence="1">
    <location>
        <begin position="85"/>
        <end position="112"/>
    </location>
</feature>
<proteinExistence type="predicted"/>
<evidence type="ECO:0000313" key="2">
    <source>
        <dbReference type="EMBL" id="KAG0730075.1"/>
    </source>
</evidence>
<evidence type="ECO:0000313" key="3">
    <source>
        <dbReference type="Proteomes" id="UP000770661"/>
    </source>
</evidence>
<feature type="region of interest" description="Disordered" evidence="1">
    <location>
        <begin position="46"/>
        <end position="112"/>
    </location>
</feature>
<reference evidence="2" key="1">
    <citation type="submission" date="2020-07" db="EMBL/GenBank/DDBJ databases">
        <title>The High-quality genome of the commercially important snow crab, Chionoecetes opilio.</title>
        <authorList>
            <person name="Jeong J.-H."/>
            <person name="Ryu S."/>
        </authorList>
    </citation>
    <scope>NUCLEOTIDE SEQUENCE</scope>
    <source>
        <strain evidence="2">MADBK_172401_WGS</strain>
        <tissue evidence="2">Digestive gland</tissue>
    </source>
</reference>
<dbReference type="Proteomes" id="UP000770661">
    <property type="component" value="Unassembled WGS sequence"/>
</dbReference>